<proteinExistence type="predicted"/>
<gene>
    <name evidence="2" type="ORF">FM038_022660</name>
</gene>
<sequence length="255" mass="28525">MSTIIKSVMITLLLVCGFFSSVGNAYAQISHVSINEQQFILGGYPKFRLNIVSQHESIDKIQFVVRQASGEERLMVKPINNFLLLVSGVEDVLDPNATLVIREYRVNKWRDVKQFNLFKGQKLSPELSTKTSDEHLKLEKSVAYSAQTNTKAVPAKSIDADKPVSARYRAALIDSSCQLEYTSDMTLWRIGTQQGKRWGISTYGAILAIFEANIPAFIDGKINSLRADVPLKCPSIALREKYADSNMAKKAFELL</sequence>
<evidence type="ECO:0000313" key="2">
    <source>
        <dbReference type="EMBL" id="QPG59856.1"/>
    </source>
</evidence>
<evidence type="ECO:0000313" key="3">
    <source>
        <dbReference type="Proteomes" id="UP000316416"/>
    </source>
</evidence>
<feature type="chain" id="PRO_5046091098" evidence="1">
    <location>
        <begin position="28"/>
        <end position="255"/>
    </location>
</feature>
<dbReference type="EMBL" id="CP045503">
    <property type="protein sequence ID" value="QPG59856.1"/>
    <property type="molecule type" value="Genomic_DNA"/>
</dbReference>
<accession>A0ABX6VBG9</accession>
<evidence type="ECO:0000256" key="1">
    <source>
        <dbReference type="SAM" id="SignalP"/>
    </source>
</evidence>
<keyword evidence="3" id="KW-1185">Reference proteome</keyword>
<reference evidence="2" key="1">
    <citation type="submission" date="2021-07" db="EMBL/GenBank/DDBJ databases">
        <title>Shewanella sp. YLB-07 whole genome sequence.</title>
        <authorList>
            <person name="Yu L."/>
        </authorList>
    </citation>
    <scope>NUCLEOTIDE SEQUENCE</scope>
    <source>
        <strain evidence="2">YLB-08</strain>
    </source>
</reference>
<protein>
    <submittedName>
        <fullName evidence="2">Uncharacterized protein</fullName>
    </submittedName>
</protein>
<organism evidence="2 3">
    <name type="scientific">Shewanella eurypsychrophilus</name>
    <dbReference type="NCBI Taxonomy" id="2593656"/>
    <lineage>
        <taxon>Bacteria</taxon>
        <taxon>Pseudomonadati</taxon>
        <taxon>Pseudomonadota</taxon>
        <taxon>Gammaproteobacteria</taxon>
        <taxon>Alteromonadales</taxon>
        <taxon>Shewanellaceae</taxon>
        <taxon>Shewanella</taxon>
    </lineage>
</organism>
<name>A0ABX6VBG9_9GAMM</name>
<keyword evidence="1" id="KW-0732">Signal</keyword>
<feature type="signal peptide" evidence="1">
    <location>
        <begin position="1"/>
        <end position="27"/>
    </location>
</feature>
<dbReference type="Proteomes" id="UP000316416">
    <property type="component" value="Chromosome"/>
</dbReference>
<dbReference type="RefSeq" id="WP_142873711.1">
    <property type="nucleotide sequence ID" value="NZ_CP045503.2"/>
</dbReference>